<accession>A0A3M2RUL8</accession>
<name>A0A3M2RUL8_9HYPO</name>
<sequence>MRGRARIERSDIGGGVVAGWRFFAARRIASLVHEALLLGPVYCGPSLLELLRNPPPPLPKPSSQRNLPTQPASIVSA</sequence>
<evidence type="ECO:0000256" key="1">
    <source>
        <dbReference type="SAM" id="MobiDB-lite"/>
    </source>
</evidence>
<dbReference type="EMBL" id="NKUJ01000262">
    <property type="protein sequence ID" value="RMJ08971.1"/>
    <property type="molecule type" value="Genomic_DNA"/>
</dbReference>
<evidence type="ECO:0000313" key="2">
    <source>
        <dbReference type="EMBL" id="RMJ08971.1"/>
    </source>
</evidence>
<proteinExistence type="predicted"/>
<reference evidence="2 3" key="1">
    <citation type="submission" date="2017-06" db="EMBL/GenBank/DDBJ databases">
        <title>Comparative genomic analysis of Ambrosia Fusariam Clade fungi.</title>
        <authorList>
            <person name="Stajich J.E."/>
            <person name="Carrillo J."/>
            <person name="Kijimoto T."/>
            <person name="Eskalen A."/>
            <person name="O'Donnell K."/>
            <person name="Kasson M."/>
        </authorList>
    </citation>
    <scope>NUCLEOTIDE SEQUENCE [LARGE SCALE GENOMIC DNA]</scope>
    <source>
        <strain evidence="2">UCR3666</strain>
    </source>
</reference>
<dbReference type="Proteomes" id="UP000277212">
    <property type="component" value="Unassembled WGS sequence"/>
</dbReference>
<dbReference type="AlphaFoldDB" id="A0A3M2RUL8"/>
<gene>
    <name evidence="2" type="ORF">CDV36_011411</name>
</gene>
<organism evidence="2 3">
    <name type="scientific">Fusarium kuroshium</name>
    <dbReference type="NCBI Taxonomy" id="2010991"/>
    <lineage>
        <taxon>Eukaryota</taxon>
        <taxon>Fungi</taxon>
        <taxon>Dikarya</taxon>
        <taxon>Ascomycota</taxon>
        <taxon>Pezizomycotina</taxon>
        <taxon>Sordariomycetes</taxon>
        <taxon>Hypocreomycetidae</taxon>
        <taxon>Hypocreales</taxon>
        <taxon>Nectriaceae</taxon>
        <taxon>Fusarium</taxon>
        <taxon>Fusarium solani species complex</taxon>
    </lineage>
</organism>
<feature type="compositionally biased region" description="Polar residues" evidence="1">
    <location>
        <begin position="64"/>
        <end position="77"/>
    </location>
</feature>
<feature type="region of interest" description="Disordered" evidence="1">
    <location>
        <begin position="53"/>
        <end position="77"/>
    </location>
</feature>
<evidence type="ECO:0000313" key="3">
    <source>
        <dbReference type="Proteomes" id="UP000277212"/>
    </source>
</evidence>
<protein>
    <submittedName>
        <fullName evidence="2">Uncharacterized protein</fullName>
    </submittedName>
</protein>
<keyword evidence="3" id="KW-1185">Reference proteome</keyword>
<comment type="caution">
    <text evidence="2">The sequence shown here is derived from an EMBL/GenBank/DDBJ whole genome shotgun (WGS) entry which is preliminary data.</text>
</comment>